<organism evidence="2 3">
    <name type="scientific">Diaporthe helianthi</name>
    <dbReference type="NCBI Taxonomy" id="158607"/>
    <lineage>
        <taxon>Eukaryota</taxon>
        <taxon>Fungi</taxon>
        <taxon>Dikarya</taxon>
        <taxon>Ascomycota</taxon>
        <taxon>Pezizomycotina</taxon>
        <taxon>Sordariomycetes</taxon>
        <taxon>Sordariomycetidae</taxon>
        <taxon>Diaporthales</taxon>
        <taxon>Diaporthaceae</taxon>
        <taxon>Diaporthe</taxon>
    </lineage>
</organism>
<comment type="caution">
    <text evidence="2">The sequence shown here is derived from an EMBL/GenBank/DDBJ whole genome shotgun (WGS) entry which is preliminary data.</text>
</comment>
<gene>
    <name evidence="2" type="ORF">DHEL01_v208119</name>
</gene>
<dbReference type="InParanoid" id="A0A2P5HTA1"/>
<accession>A0A2P5HTA1</accession>
<dbReference type="STRING" id="158607.A0A2P5HTA1"/>
<evidence type="ECO:0000256" key="1">
    <source>
        <dbReference type="SAM" id="MobiDB-lite"/>
    </source>
</evidence>
<dbReference type="OrthoDB" id="3348320at2759"/>
<evidence type="ECO:0000313" key="3">
    <source>
        <dbReference type="Proteomes" id="UP000094444"/>
    </source>
</evidence>
<feature type="region of interest" description="Disordered" evidence="1">
    <location>
        <begin position="1"/>
        <end position="26"/>
    </location>
</feature>
<sequence>MGQDSSMVNLEDASKQPSFEGAGTSQSAWRTRGIGYLQVKTSDLVSAESALDSATLEKALKNAADYINKKGGNLTIVAVGGAVNCMALRSRNTTHDFDFFNNNFGQQEYELITAAAMAAQKKDKKLETAWLNNRTIVFMPIDLRNSLTSEAIAQNEVVFEASGLKVVAAPWNYAFCCKVDRLAGSGLLNALRSR</sequence>
<dbReference type="EMBL" id="MAVT02000790">
    <property type="protein sequence ID" value="POS73484.1"/>
    <property type="molecule type" value="Genomic_DNA"/>
</dbReference>
<dbReference type="Proteomes" id="UP000094444">
    <property type="component" value="Unassembled WGS sequence"/>
</dbReference>
<reference evidence="2" key="1">
    <citation type="submission" date="2017-09" db="EMBL/GenBank/DDBJ databases">
        <title>Polyketide synthases of a Diaporthe helianthi virulent isolate.</title>
        <authorList>
            <person name="Baroncelli R."/>
        </authorList>
    </citation>
    <scope>NUCLEOTIDE SEQUENCE [LARGE SCALE GENOMIC DNA]</scope>
    <source>
        <strain evidence="2">7/96</strain>
    </source>
</reference>
<evidence type="ECO:0000313" key="2">
    <source>
        <dbReference type="EMBL" id="POS73484.1"/>
    </source>
</evidence>
<name>A0A2P5HTA1_DIAHE</name>
<protein>
    <submittedName>
        <fullName evidence="2">Uncharacterized protein</fullName>
    </submittedName>
</protein>
<dbReference type="AlphaFoldDB" id="A0A2P5HTA1"/>
<proteinExistence type="predicted"/>
<keyword evidence="3" id="KW-1185">Reference proteome</keyword>